<dbReference type="SMART" id="SM00240">
    <property type="entry name" value="FHA"/>
    <property type="match status" value="1"/>
</dbReference>
<dbReference type="PROSITE" id="PS50006">
    <property type="entry name" value="FHA_DOMAIN"/>
    <property type="match status" value="1"/>
</dbReference>
<dbReference type="SUPFAM" id="SSF49879">
    <property type="entry name" value="SMAD/FHA domain"/>
    <property type="match status" value="1"/>
</dbReference>
<dbReference type="Gene3D" id="3.30.2320.60">
    <property type="entry name" value="FhaA, phosphopeptide-binding domain (DUF3662)"/>
    <property type="match status" value="1"/>
</dbReference>
<dbReference type="GeneID" id="96624766"/>
<name>A0A7H2BDF7_9MICC</name>
<dbReference type="EMBL" id="CP061539">
    <property type="protein sequence ID" value="QNV37703.1"/>
    <property type="molecule type" value="Genomic_DNA"/>
</dbReference>
<dbReference type="Gene3D" id="2.60.200.20">
    <property type="match status" value="1"/>
</dbReference>
<dbReference type="InterPro" id="IPR008984">
    <property type="entry name" value="SMAD_FHA_dom_sf"/>
</dbReference>
<dbReference type="Proteomes" id="UP000516404">
    <property type="component" value="Chromosome"/>
</dbReference>
<accession>A0A7H2BDF7</accession>
<proteinExistence type="predicted"/>
<dbReference type="Pfam" id="PF12401">
    <property type="entry name" value="FhaA_N"/>
    <property type="match status" value="1"/>
</dbReference>
<reference evidence="4 5" key="1">
    <citation type="submission" date="2020-09" db="EMBL/GenBank/DDBJ databases">
        <title>Investigation of environmental microbes.</title>
        <authorList>
            <person name="Ou Y."/>
            <person name="Kang Q."/>
        </authorList>
    </citation>
    <scope>NUCLEOTIDE SEQUENCE [LARGE SCALE GENOMIC DNA]</scope>
    <source>
        <strain evidence="4 5">KJZ-14</strain>
    </source>
</reference>
<dbReference type="Pfam" id="PF00498">
    <property type="entry name" value="FHA"/>
    <property type="match status" value="1"/>
</dbReference>
<dbReference type="PANTHER" id="PTHR23308">
    <property type="entry name" value="NUCLEAR INHIBITOR OF PROTEIN PHOSPHATASE-1"/>
    <property type="match status" value="1"/>
</dbReference>
<feature type="compositionally biased region" description="Low complexity" evidence="2">
    <location>
        <begin position="123"/>
        <end position="136"/>
    </location>
</feature>
<protein>
    <submittedName>
        <fullName evidence="4">DUF3662 domain-containing protein</fullName>
    </submittedName>
</protein>
<organism evidence="4 5">
    <name type="scientific">Rothia terrae</name>
    <dbReference type="NCBI Taxonomy" id="396015"/>
    <lineage>
        <taxon>Bacteria</taxon>
        <taxon>Bacillati</taxon>
        <taxon>Actinomycetota</taxon>
        <taxon>Actinomycetes</taxon>
        <taxon>Micrococcales</taxon>
        <taxon>Micrococcaceae</taxon>
        <taxon>Rothia</taxon>
    </lineage>
</organism>
<dbReference type="CDD" id="cd00060">
    <property type="entry name" value="FHA"/>
    <property type="match status" value="1"/>
</dbReference>
<dbReference type="KEGG" id="rter:IDM49_10990"/>
<evidence type="ECO:0000259" key="3">
    <source>
        <dbReference type="PROSITE" id="PS50006"/>
    </source>
</evidence>
<dbReference type="InterPro" id="IPR050923">
    <property type="entry name" value="Cell_Proc_Reg/RNA_Proc"/>
</dbReference>
<gene>
    <name evidence="4" type="ORF">IDM49_10990</name>
</gene>
<evidence type="ECO:0000256" key="2">
    <source>
        <dbReference type="SAM" id="MobiDB-lite"/>
    </source>
</evidence>
<feature type="domain" description="FHA" evidence="3">
    <location>
        <begin position="229"/>
        <end position="278"/>
    </location>
</feature>
<evidence type="ECO:0000313" key="5">
    <source>
        <dbReference type="Proteomes" id="UP000516404"/>
    </source>
</evidence>
<evidence type="ECO:0000313" key="4">
    <source>
        <dbReference type="EMBL" id="QNV37703.1"/>
    </source>
</evidence>
<dbReference type="InterPro" id="IPR042287">
    <property type="entry name" value="FhaA_N_sf"/>
</dbReference>
<dbReference type="InterPro" id="IPR000253">
    <property type="entry name" value="FHA_dom"/>
</dbReference>
<sequence>MGFITKIEQGLEKAVRSTFNKGGQFEPVDIANRMRTEMDDRAYAIPSGRTIAPNVFTVEFTAQDFPRVQGWGAPLAEELCDVAIRHARAQAYSLRGSVRVTFMVGDDLEPGEFIVNSSQEKIAAPSQEAAAQSATQPPAPHDVEPAPAYRAEPAHEQLPTRITKPTVASPPRRHGAGASAGASSTAHQQTRMPYPEPGYSAPAFEAPKPKAQPVLDINGQKYSINSFPVVLGRGRGADITVEDTGVSRRHLEIVEQDGVYLAVDLGSTNGSYVDGQRLQGRREITSGTVITMGRARIVFRLMVPRS</sequence>
<keyword evidence="5" id="KW-1185">Reference proteome</keyword>
<feature type="region of interest" description="Disordered" evidence="2">
    <location>
        <begin position="120"/>
        <end position="206"/>
    </location>
</feature>
<dbReference type="AlphaFoldDB" id="A0A7H2BDF7"/>
<keyword evidence="1" id="KW-0597">Phosphoprotein</keyword>
<dbReference type="RefSeq" id="WP_190724538.1">
    <property type="nucleotide sequence ID" value="NZ_CP061539.1"/>
</dbReference>
<evidence type="ECO:0000256" key="1">
    <source>
        <dbReference type="ARBA" id="ARBA00022553"/>
    </source>
</evidence>
<dbReference type="InterPro" id="IPR022128">
    <property type="entry name" value="FhaA_N"/>
</dbReference>